<dbReference type="EMBL" id="JAGSMN010000486">
    <property type="protein sequence ID" value="MBR7675484.1"/>
    <property type="molecule type" value="Genomic_DNA"/>
</dbReference>
<accession>A0A8T4J1Q5</accession>
<protein>
    <submittedName>
        <fullName evidence="2">Uncharacterized protein</fullName>
    </submittedName>
</protein>
<evidence type="ECO:0000313" key="3">
    <source>
        <dbReference type="Proteomes" id="UP000675554"/>
    </source>
</evidence>
<name>A0A8T4J1Q5_9ACTN</name>
<dbReference type="Proteomes" id="UP000675554">
    <property type="component" value="Unassembled WGS sequence"/>
</dbReference>
<proteinExistence type="predicted"/>
<dbReference type="AlphaFoldDB" id="A0A8T4J1Q5"/>
<evidence type="ECO:0000256" key="1">
    <source>
        <dbReference type="SAM" id="MobiDB-lite"/>
    </source>
</evidence>
<sequence>MGWTHDYRDVARNRSILREKVPAQRMDRHHPQNPDPGIPHLLRRRARWFGARLRHSRG</sequence>
<reference evidence="2" key="1">
    <citation type="submission" date="2021-04" db="EMBL/GenBank/DDBJ databases">
        <title>Sequencing of actinobacteria type strains.</title>
        <authorList>
            <person name="Nguyen G.-S."/>
            <person name="Wentzel A."/>
        </authorList>
    </citation>
    <scope>NUCLEOTIDE SEQUENCE</scope>
    <source>
        <strain evidence="2">DSM 42095</strain>
    </source>
</reference>
<feature type="region of interest" description="Disordered" evidence="1">
    <location>
        <begin position="19"/>
        <end position="40"/>
    </location>
</feature>
<feature type="compositionally biased region" description="Basic and acidic residues" evidence="1">
    <location>
        <begin position="19"/>
        <end position="32"/>
    </location>
</feature>
<organism evidence="2 3">
    <name type="scientific">Streptomyces daliensis</name>
    <dbReference type="NCBI Taxonomy" id="299421"/>
    <lineage>
        <taxon>Bacteria</taxon>
        <taxon>Bacillati</taxon>
        <taxon>Actinomycetota</taxon>
        <taxon>Actinomycetes</taxon>
        <taxon>Kitasatosporales</taxon>
        <taxon>Streptomycetaceae</taxon>
        <taxon>Streptomyces</taxon>
    </lineage>
</organism>
<comment type="caution">
    <text evidence="2">The sequence shown here is derived from an EMBL/GenBank/DDBJ whole genome shotgun (WGS) entry which is preliminary data.</text>
</comment>
<keyword evidence="3" id="KW-1185">Reference proteome</keyword>
<evidence type="ECO:0000313" key="2">
    <source>
        <dbReference type="EMBL" id="MBR7675484.1"/>
    </source>
</evidence>
<gene>
    <name evidence="2" type="ORF">KDA82_21185</name>
</gene>